<dbReference type="InterPro" id="IPR027417">
    <property type="entry name" value="P-loop_NTPase"/>
</dbReference>
<evidence type="ECO:0008006" key="5">
    <source>
        <dbReference type="Google" id="ProtNLM"/>
    </source>
</evidence>
<feature type="compositionally biased region" description="Basic and acidic residues" evidence="2">
    <location>
        <begin position="53"/>
        <end position="74"/>
    </location>
</feature>
<gene>
    <name evidence="3" type="ORF">CEXT_137281</name>
</gene>
<name>A0AAV4X4T9_CAEEX</name>
<reference evidence="3 4" key="1">
    <citation type="submission" date="2021-06" db="EMBL/GenBank/DDBJ databases">
        <title>Caerostris extrusa draft genome.</title>
        <authorList>
            <person name="Kono N."/>
            <person name="Arakawa K."/>
        </authorList>
    </citation>
    <scope>NUCLEOTIDE SEQUENCE [LARGE SCALE GENOMIC DNA]</scope>
</reference>
<comment type="caution">
    <text evidence="3">The sequence shown here is derived from an EMBL/GenBank/DDBJ whole genome shotgun (WGS) entry which is preliminary data.</text>
</comment>
<protein>
    <recommendedName>
        <fullName evidence="5">Transposase</fullName>
    </recommendedName>
</protein>
<evidence type="ECO:0000313" key="3">
    <source>
        <dbReference type="EMBL" id="GIY89668.1"/>
    </source>
</evidence>
<accession>A0AAV4X4T9</accession>
<keyword evidence="1" id="KW-0175">Coiled coil</keyword>
<sequence length="233" mass="26483">MVKASFSAVEEWVGRIGFCKAELLQSLKTVQARNKELERLISTSKMQACGLKKTSDSVKRPLKNMPDKGANKRNFPDLDDQVIFGLKTENVEQEGKKEKSSQTDNKSKISETNKNVNLSNEKEVTGNIKQKEKTQKPAVFVNVNRKPEIQALREALPIYVVKPHKFLNFSYEAGFTQTGKKIAITEPRRFAAMSMSARVGEELNMPEKVESHQYRVQVHFNLRTPEDYAESAF</sequence>
<dbReference type="EMBL" id="BPLR01017240">
    <property type="protein sequence ID" value="GIY89668.1"/>
    <property type="molecule type" value="Genomic_DNA"/>
</dbReference>
<dbReference type="Proteomes" id="UP001054945">
    <property type="component" value="Unassembled WGS sequence"/>
</dbReference>
<feature type="compositionally biased region" description="Basic and acidic residues" evidence="2">
    <location>
        <begin position="89"/>
        <end position="111"/>
    </location>
</feature>
<dbReference type="AlphaFoldDB" id="A0AAV4X4T9"/>
<organism evidence="3 4">
    <name type="scientific">Caerostris extrusa</name>
    <name type="common">Bark spider</name>
    <name type="synonym">Caerostris bankana</name>
    <dbReference type="NCBI Taxonomy" id="172846"/>
    <lineage>
        <taxon>Eukaryota</taxon>
        <taxon>Metazoa</taxon>
        <taxon>Ecdysozoa</taxon>
        <taxon>Arthropoda</taxon>
        <taxon>Chelicerata</taxon>
        <taxon>Arachnida</taxon>
        <taxon>Araneae</taxon>
        <taxon>Araneomorphae</taxon>
        <taxon>Entelegynae</taxon>
        <taxon>Araneoidea</taxon>
        <taxon>Araneidae</taxon>
        <taxon>Caerostris</taxon>
    </lineage>
</organism>
<keyword evidence="4" id="KW-1185">Reference proteome</keyword>
<feature type="region of interest" description="Disordered" evidence="2">
    <location>
        <begin position="52"/>
        <end position="74"/>
    </location>
</feature>
<evidence type="ECO:0000256" key="2">
    <source>
        <dbReference type="SAM" id="MobiDB-lite"/>
    </source>
</evidence>
<evidence type="ECO:0000313" key="4">
    <source>
        <dbReference type="Proteomes" id="UP001054945"/>
    </source>
</evidence>
<feature type="coiled-coil region" evidence="1">
    <location>
        <begin position="20"/>
        <end position="47"/>
    </location>
</feature>
<dbReference type="Gene3D" id="3.40.50.300">
    <property type="entry name" value="P-loop containing nucleotide triphosphate hydrolases"/>
    <property type="match status" value="1"/>
</dbReference>
<feature type="region of interest" description="Disordered" evidence="2">
    <location>
        <begin position="89"/>
        <end position="119"/>
    </location>
</feature>
<proteinExistence type="predicted"/>
<evidence type="ECO:0000256" key="1">
    <source>
        <dbReference type="SAM" id="Coils"/>
    </source>
</evidence>